<sequence>MGRKLFSEISPLTYRIAVQRQRWQRRAKDLGRRGAFAAARSSEDLPVKVYRHNSLIRRTLGNTELDLQEGKARSLALSAPLVDGIVIRPGQTFSFWRLVGNPTRSRGYLPGVVINGDHADVGIGGGMCQFTNLLHWMALHSPLTVVEHHHHSGLDLFPDFKRQIPFGTGTSIIYNFLDYRLRNDTGQSYQFRVCVDDEYLRGQLLSDDTWPEKFHIREDEAYFYRTTDPATGEEQVRRHNVVLREARSKRTGDVIRTERLLENDALVCYSPDLVTAPILPERPRSARSPDSAKTMESARNLESLRA</sequence>
<proteinExistence type="predicted"/>
<name>B2GIT1_KOCRD</name>
<dbReference type="Pfam" id="PF04294">
    <property type="entry name" value="VanW"/>
    <property type="match status" value="1"/>
</dbReference>
<dbReference type="HOGENOM" id="CLU_072547_1_0_11"/>
<dbReference type="InterPro" id="IPR007391">
    <property type="entry name" value="Vancomycin_resist_VanW"/>
</dbReference>
<evidence type="ECO:0000256" key="1">
    <source>
        <dbReference type="SAM" id="MobiDB-lite"/>
    </source>
</evidence>
<dbReference type="Proteomes" id="UP000008838">
    <property type="component" value="Chromosome"/>
</dbReference>
<evidence type="ECO:0008006" key="4">
    <source>
        <dbReference type="Google" id="ProtNLM"/>
    </source>
</evidence>
<protein>
    <recommendedName>
        <fullName evidence="4">Vancomycin resistance protein</fullName>
    </recommendedName>
</protein>
<gene>
    <name evidence="2" type="ordered locus">KRH_22610</name>
</gene>
<reference evidence="2 3" key="1">
    <citation type="journal article" date="2008" name="J. Bacteriol.">
        <title>Complete genome sequence of the soil actinomycete Kocuria rhizophila.</title>
        <authorList>
            <person name="Takarada H."/>
            <person name="Sekine M."/>
            <person name="Kosugi H."/>
            <person name="Matsuo Y."/>
            <person name="Fujisawa T."/>
            <person name="Omata S."/>
            <person name="Kishi E."/>
            <person name="Shimizu A."/>
            <person name="Tsukatani N."/>
            <person name="Tanikawa S."/>
            <person name="Fujita N."/>
            <person name="Harayama S."/>
        </authorList>
    </citation>
    <scope>NUCLEOTIDE SEQUENCE [LARGE SCALE GENOMIC DNA]</scope>
    <source>
        <strain evidence="3">ATCC 9341 / DSM 348 / NBRC 103217 / DC2201</strain>
    </source>
</reference>
<dbReference type="eggNOG" id="COG2720">
    <property type="taxonomic scope" value="Bacteria"/>
</dbReference>
<dbReference type="PANTHER" id="PTHR35788">
    <property type="entry name" value="EXPORTED PROTEIN-RELATED"/>
    <property type="match status" value="1"/>
</dbReference>
<evidence type="ECO:0000313" key="3">
    <source>
        <dbReference type="Proteomes" id="UP000008838"/>
    </source>
</evidence>
<dbReference type="PANTHER" id="PTHR35788:SF1">
    <property type="entry name" value="EXPORTED PROTEIN"/>
    <property type="match status" value="1"/>
</dbReference>
<dbReference type="OrthoDB" id="9797191at2"/>
<keyword evidence="3" id="KW-1185">Reference proteome</keyword>
<dbReference type="InterPro" id="IPR052913">
    <property type="entry name" value="Glycopeptide_resist_protein"/>
</dbReference>
<feature type="region of interest" description="Disordered" evidence="1">
    <location>
        <begin position="280"/>
        <end position="306"/>
    </location>
</feature>
<dbReference type="KEGG" id="krh:KRH_22610"/>
<dbReference type="EMBL" id="AP009152">
    <property type="protein sequence ID" value="BAG30608.1"/>
    <property type="molecule type" value="Genomic_DNA"/>
</dbReference>
<evidence type="ECO:0000313" key="2">
    <source>
        <dbReference type="EMBL" id="BAG30608.1"/>
    </source>
</evidence>
<dbReference type="AlphaFoldDB" id="B2GIT1"/>
<organism evidence="2 3">
    <name type="scientific">Kocuria rhizophila (strain ATCC 9341 / DSM 348 / NBRC 103217 / DC2201)</name>
    <dbReference type="NCBI Taxonomy" id="378753"/>
    <lineage>
        <taxon>Bacteria</taxon>
        <taxon>Bacillati</taxon>
        <taxon>Actinomycetota</taxon>
        <taxon>Actinomycetes</taxon>
        <taxon>Micrococcales</taxon>
        <taxon>Micrococcaceae</taxon>
        <taxon>Kocuria</taxon>
    </lineage>
</organism>
<accession>B2GIT1</accession>
<dbReference type="RefSeq" id="WP_012399329.1">
    <property type="nucleotide sequence ID" value="NC_010617.1"/>
</dbReference>